<comment type="caution">
    <text evidence="1">The sequence shown here is derived from an EMBL/GenBank/DDBJ whole genome shotgun (WGS) entry which is preliminary data.</text>
</comment>
<name>A0ACB8WGW9_9TELE</name>
<keyword evidence="2" id="KW-1185">Reference proteome</keyword>
<gene>
    <name evidence="1" type="ORF">L3Q82_009391</name>
</gene>
<sequence>MEVQDHAYTHKTYDKVSTIDFTYKNEYIFRAILRHMGLQHKMTHSQAAKKWENMKKRYKELKNPPDGVKVFPEVCPYFSLMVDAMEGQLDGNAPILKTLPNDKDNSDFLSISKPKKRKVSMLVKSSTALIAGGPEVEVSLNVDEAGEEEGAHEGHQEMDCIIQEVEQKRNMMDSERQVIEREKQVMERERLVLQS</sequence>
<organism evidence="1 2">
    <name type="scientific">Scortum barcoo</name>
    <name type="common">barcoo grunter</name>
    <dbReference type="NCBI Taxonomy" id="214431"/>
    <lineage>
        <taxon>Eukaryota</taxon>
        <taxon>Metazoa</taxon>
        <taxon>Chordata</taxon>
        <taxon>Craniata</taxon>
        <taxon>Vertebrata</taxon>
        <taxon>Euteleostomi</taxon>
        <taxon>Actinopterygii</taxon>
        <taxon>Neopterygii</taxon>
        <taxon>Teleostei</taxon>
        <taxon>Neoteleostei</taxon>
        <taxon>Acanthomorphata</taxon>
        <taxon>Eupercaria</taxon>
        <taxon>Centrarchiformes</taxon>
        <taxon>Terapontoidei</taxon>
        <taxon>Terapontidae</taxon>
        <taxon>Scortum</taxon>
    </lineage>
</organism>
<protein>
    <submittedName>
        <fullName evidence="1">Uncharacterized protein</fullName>
    </submittedName>
</protein>
<evidence type="ECO:0000313" key="1">
    <source>
        <dbReference type="EMBL" id="KAI3366718.1"/>
    </source>
</evidence>
<evidence type="ECO:0000313" key="2">
    <source>
        <dbReference type="Proteomes" id="UP000831701"/>
    </source>
</evidence>
<dbReference type="EMBL" id="CM041540">
    <property type="protein sequence ID" value="KAI3366718.1"/>
    <property type="molecule type" value="Genomic_DNA"/>
</dbReference>
<dbReference type="Proteomes" id="UP000831701">
    <property type="component" value="Chromosome 10"/>
</dbReference>
<reference evidence="1" key="1">
    <citation type="submission" date="2022-04" db="EMBL/GenBank/DDBJ databases">
        <title>Jade perch genome.</title>
        <authorList>
            <person name="Chao B."/>
        </authorList>
    </citation>
    <scope>NUCLEOTIDE SEQUENCE</scope>
    <source>
        <strain evidence="1">CB-2022</strain>
    </source>
</reference>
<proteinExistence type="predicted"/>
<accession>A0ACB8WGW9</accession>